<dbReference type="PIRSF" id="PIRSF006446">
    <property type="entry name" value="Cyt_quinol_oxidase_1"/>
    <property type="match status" value="1"/>
</dbReference>
<evidence type="ECO:0000256" key="2">
    <source>
        <dbReference type="ARBA" id="ARBA00009819"/>
    </source>
</evidence>
<proteinExistence type="inferred from homology"/>
<evidence type="ECO:0000256" key="13">
    <source>
        <dbReference type="PIRNR" id="PIRNR006446"/>
    </source>
</evidence>
<dbReference type="GO" id="GO:0070069">
    <property type="term" value="C:cytochrome complex"/>
    <property type="evidence" value="ECO:0007669"/>
    <property type="project" value="UniProtKB-UniRule"/>
</dbReference>
<comment type="similarity">
    <text evidence="2 13">Belongs to the cytochrome ubiquinol oxidase subunit 1 family.</text>
</comment>
<evidence type="ECO:0000256" key="1">
    <source>
        <dbReference type="ARBA" id="ARBA00004429"/>
    </source>
</evidence>
<evidence type="ECO:0000313" key="15">
    <source>
        <dbReference type="EMBL" id="PNV67895.1"/>
    </source>
</evidence>
<feature type="transmembrane region" description="Helical" evidence="13">
    <location>
        <begin position="424"/>
        <end position="443"/>
    </location>
</feature>
<keyword evidence="5" id="KW-0997">Cell inner membrane</keyword>
<evidence type="ECO:0000256" key="8">
    <source>
        <dbReference type="ARBA" id="ARBA00022723"/>
    </source>
</evidence>
<comment type="subcellular location">
    <subcellularLocation>
        <location evidence="1">Cell inner membrane</location>
        <topology evidence="1">Multi-pass membrane protein</topology>
    </subcellularLocation>
</comment>
<keyword evidence="16" id="KW-1185">Reference proteome</keyword>
<evidence type="ECO:0000256" key="3">
    <source>
        <dbReference type="ARBA" id="ARBA00022448"/>
    </source>
</evidence>
<dbReference type="GO" id="GO:0009055">
    <property type="term" value="F:electron transfer activity"/>
    <property type="evidence" value="ECO:0007669"/>
    <property type="project" value="UniProtKB-UniRule"/>
</dbReference>
<evidence type="ECO:0000256" key="11">
    <source>
        <dbReference type="ARBA" id="ARBA00023004"/>
    </source>
</evidence>
<organism evidence="15 16">
    <name type="scientific">Enteroscipio rubneri</name>
    <dbReference type="NCBI Taxonomy" id="2070686"/>
    <lineage>
        <taxon>Bacteria</taxon>
        <taxon>Bacillati</taxon>
        <taxon>Actinomycetota</taxon>
        <taxon>Coriobacteriia</taxon>
        <taxon>Eggerthellales</taxon>
        <taxon>Eggerthellaceae</taxon>
        <taxon>Enteroscipio</taxon>
    </lineage>
</organism>
<evidence type="ECO:0000256" key="9">
    <source>
        <dbReference type="ARBA" id="ARBA00022982"/>
    </source>
</evidence>
<feature type="transmembrane region" description="Helical" evidence="13">
    <location>
        <begin position="94"/>
        <end position="119"/>
    </location>
</feature>
<keyword evidence="3 13" id="KW-0813">Transport</keyword>
<comment type="caution">
    <text evidence="15">The sequence shown here is derived from an EMBL/GenBank/DDBJ whole genome shotgun (WGS) entry which is preliminary data.</text>
</comment>
<keyword evidence="4 13" id="KW-1003">Cell membrane</keyword>
<dbReference type="PANTHER" id="PTHR30365">
    <property type="entry name" value="CYTOCHROME D UBIQUINOL OXIDASE"/>
    <property type="match status" value="1"/>
</dbReference>
<feature type="region of interest" description="Disordered" evidence="14">
    <location>
        <begin position="458"/>
        <end position="485"/>
    </location>
</feature>
<dbReference type="GO" id="GO:0019646">
    <property type="term" value="P:aerobic electron transport chain"/>
    <property type="evidence" value="ECO:0007669"/>
    <property type="project" value="InterPro"/>
</dbReference>
<dbReference type="AlphaFoldDB" id="A0A2K2UC31"/>
<evidence type="ECO:0000313" key="16">
    <source>
        <dbReference type="Proteomes" id="UP000236197"/>
    </source>
</evidence>
<keyword evidence="10 13" id="KW-1133">Transmembrane helix</keyword>
<protein>
    <submittedName>
        <fullName evidence="15">Cytochrome ubiquinol oxidase subunit I</fullName>
    </submittedName>
</protein>
<evidence type="ECO:0000256" key="4">
    <source>
        <dbReference type="ARBA" id="ARBA00022475"/>
    </source>
</evidence>
<keyword evidence="11 13" id="KW-0408">Iron</keyword>
<evidence type="ECO:0000256" key="7">
    <source>
        <dbReference type="ARBA" id="ARBA00022692"/>
    </source>
</evidence>
<keyword evidence="7 13" id="KW-0812">Transmembrane</keyword>
<reference evidence="16" key="1">
    <citation type="submission" date="2018-01" db="EMBL/GenBank/DDBJ databases">
        <title>Rubneribacter badeniensis gen. nov., sp. nov., and Colonibacter rubneri, gen. nov., sp. nov., WGS of new members of the Eggerthellaceae.</title>
        <authorList>
            <person name="Danylec N."/>
            <person name="Stoll D.A."/>
            <person name="Doetsch A."/>
            <person name="Kulling S.E."/>
            <person name="Huch M."/>
        </authorList>
    </citation>
    <scope>NUCLEOTIDE SEQUENCE [LARGE SCALE GENOMIC DNA]</scope>
    <source>
        <strain evidence="16">ResAG-96</strain>
    </source>
</reference>
<dbReference type="Pfam" id="PF01654">
    <property type="entry name" value="Cyt_bd_oxida_I"/>
    <property type="match status" value="1"/>
</dbReference>
<feature type="transmembrane region" description="Helical" evidence="13">
    <location>
        <begin position="190"/>
        <end position="211"/>
    </location>
</feature>
<feature type="transmembrane region" description="Helical" evidence="13">
    <location>
        <begin position="334"/>
        <end position="354"/>
    </location>
</feature>
<dbReference type="InterPro" id="IPR002585">
    <property type="entry name" value="Cyt-d_ubiquinol_oxidase_su_1"/>
</dbReference>
<dbReference type="Proteomes" id="UP000236197">
    <property type="component" value="Unassembled WGS sequence"/>
</dbReference>
<dbReference type="OrthoDB" id="9807042at2"/>
<gene>
    <name evidence="15" type="ORF">C2L71_05070</name>
</gene>
<evidence type="ECO:0000256" key="14">
    <source>
        <dbReference type="SAM" id="MobiDB-lite"/>
    </source>
</evidence>
<dbReference type="GO" id="GO:0005886">
    <property type="term" value="C:plasma membrane"/>
    <property type="evidence" value="ECO:0007669"/>
    <property type="project" value="UniProtKB-SubCell"/>
</dbReference>
<feature type="transmembrane region" description="Helical" evidence="13">
    <location>
        <begin position="366"/>
        <end position="388"/>
    </location>
</feature>
<keyword evidence="12 13" id="KW-0472">Membrane</keyword>
<feature type="transmembrane region" description="Helical" evidence="13">
    <location>
        <begin position="51"/>
        <end position="74"/>
    </location>
</feature>
<evidence type="ECO:0000256" key="5">
    <source>
        <dbReference type="ARBA" id="ARBA00022519"/>
    </source>
</evidence>
<keyword evidence="8 13" id="KW-0479">Metal-binding</keyword>
<dbReference type="EMBL" id="PPEK01000004">
    <property type="protein sequence ID" value="PNV67895.1"/>
    <property type="molecule type" value="Genomic_DNA"/>
</dbReference>
<keyword evidence="6 13" id="KW-0349">Heme</keyword>
<evidence type="ECO:0000256" key="10">
    <source>
        <dbReference type="ARBA" id="ARBA00022989"/>
    </source>
</evidence>
<accession>A0A2K2UC31</accession>
<feature type="transmembrane region" description="Helical" evidence="13">
    <location>
        <begin position="128"/>
        <end position="149"/>
    </location>
</feature>
<evidence type="ECO:0000256" key="6">
    <source>
        <dbReference type="ARBA" id="ARBA00022617"/>
    </source>
</evidence>
<feature type="transmembrane region" description="Helical" evidence="13">
    <location>
        <begin position="20"/>
        <end position="39"/>
    </location>
</feature>
<dbReference type="RefSeq" id="WP_103264697.1">
    <property type="nucleotide sequence ID" value="NZ_CABMLE010000004.1"/>
</dbReference>
<name>A0A2K2UC31_9ACTN</name>
<dbReference type="GO" id="GO:0016682">
    <property type="term" value="F:oxidoreductase activity, acting on diphenols and related substances as donors, oxygen as acceptor"/>
    <property type="evidence" value="ECO:0007669"/>
    <property type="project" value="TreeGrafter"/>
</dbReference>
<sequence>MDFLSDPVLLARVQFACTAAYHFFFVPLTIGLGLILAINETRYYRSRNEHDAAATTFWVKIFTATFVIGVATGITMEFSFGTNWADYSRFVGDIFGAPLAAEALLAFFLESVFLGILLFGRKRVSAKFYLVSAWLVWLGSCLSALWILIANSWMQTPAGAELAADGSKAVITDFFAAAFNPSLLARYSHVVVALLIMGAFVAMAVAAWYLLKGRHQDFAMKTLKIGAVVGIVTTVVMLGTAHSSAVVVSEEQPTKLAMMEGMYEGEAPDLYLFGWVDEENQQVVTPFSIPGGTSFLATGTWDTEFQGLNDLAKSEQYGALDVEGAPVNFVFQTYHLMVAMFGLIAITVFLALLFQRKGKIKSMKWLQRLIVVSPVFPLLAIQCGWFTAELGRQPWVVYPSATGPEGVSLLTNEGVSQSVSNVELLITMTLFLLVYLLLIVAWARVMGRFIKEGPVASTAPAEVPAGSDETASAIGVSDDLAKEGE</sequence>
<keyword evidence="9 13" id="KW-0249">Electron transport</keyword>
<dbReference type="PANTHER" id="PTHR30365:SF0">
    <property type="entry name" value="CYTOCHROME BD-I UBIQUINOL OXIDASE SUBUNIT 1"/>
    <property type="match status" value="1"/>
</dbReference>
<dbReference type="GO" id="GO:0046872">
    <property type="term" value="F:metal ion binding"/>
    <property type="evidence" value="ECO:0007669"/>
    <property type="project" value="UniProtKB-UniRule"/>
</dbReference>
<feature type="transmembrane region" description="Helical" evidence="13">
    <location>
        <begin position="223"/>
        <end position="248"/>
    </location>
</feature>
<dbReference type="GO" id="GO:0020037">
    <property type="term" value="F:heme binding"/>
    <property type="evidence" value="ECO:0007669"/>
    <property type="project" value="TreeGrafter"/>
</dbReference>
<evidence type="ECO:0000256" key="12">
    <source>
        <dbReference type="ARBA" id="ARBA00023136"/>
    </source>
</evidence>